<feature type="non-terminal residue" evidence="9">
    <location>
        <position position="1"/>
    </location>
</feature>
<protein>
    <submittedName>
        <fullName evidence="9">Cytochrome P450 CYP2 subfamily</fullName>
    </submittedName>
</protein>
<evidence type="ECO:0000256" key="2">
    <source>
        <dbReference type="ARBA" id="ARBA00010617"/>
    </source>
</evidence>
<dbReference type="RefSeq" id="XP_049149336.1">
    <property type="nucleotide sequence ID" value="XM_049292190.1"/>
</dbReference>
<evidence type="ECO:0000256" key="5">
    <source>
        <dbReference type="ARBA" id="ARBA00023002"/>
    </source>
</evidence>
<dbReference type="AlphaFoldDB" id="A0A9Q8WL91"/>
<organism evidence="9 10">
    <name type="scientific">Colletotrichum lupini</name>
    <dbReference type="NCBI Taxonomy" id="145971"/>
    <lineage>
        <taxon>Eukaryota</taxon>
        <taxon>Fungi</taxon>
        <taxon>Dikarya</taxon>
        <taxon>Ascomycota</taxon>
        <taxon>Pezizomycotina</taxon>
        <taxon>Sordariomycetes</taxon>
        <taxon>Hypocreomycetidae</taxon>
        <taxon>Glomerellales</taxon>
        <taxon>Glomerellaceae</taxon>
        <taxon>Colletotrichum</taxon>
        <taxon>Colletotrichum acutatum species complex</taxon>
    </lineage>
</organism>
<dbReference type="InterPro" id="IPR036396">
    <property type="entry name" value="Cyt_P450_sf"/>
</dbReference>
<evidence type="ECO:0000313" key="9">
    <source>
        <dbReference type="EMBL" id="UQC87728.1"/>
    </source>
</evidence>
<dbReference type="EMBL" id="CP019479">
    <property type="protein sequence ID" value="UQC87728.1"/>
    <property type="molecule type" value="Genomic_DNA"/>
</dbReference>
<dbReference type="GO" id="GO:0004497">
    <property type="term" value="F:monooxygenase activity"/>
    <property type="evidence" value="ECO:0007669"/>
    <property type="project" value="UniProtKB-KW"/>
</dbReference>
<dbReference type="PANTHER" id="PTHR46300">
    <property type="entry name" value="P450, PUTATIVE (EUROFUNG)-RELATED-RELATED"/>
    <property type="match status" value="1"/>
</dbReference>
<dbReference type="InterPro" id="IPR017972">
    <property type="entry name" value="Cyt_P450_CS"/>
</dbReference>
<evidence type="ECO:0000256" key="6">
    <source>
        <dbReference type="ARBA" id="ARBA00023004"/>
    </source>
</evidence>
<keyword evidence="4 8" id="KW-0479">Metal-binding</keyword>
<dbReference type="GeneID" id="73347200"/>
<sequence>PIRHFLQSDGHEPEADPHKFVFGFGRRICPGRILADNSIFLNIAQSLAVYDFAKPIVDGKVVEPEVRFTTGVISHPQPFEISIKPRSAKHETLIRSIEETYPWEESDSRILERIEV</sequence>
<keyword evidence="10" id="KW-1185">Reference proteome</keyword>
<keyword evidence="3 8" id="KW-0349">Heme</keyword>
<dbReference type="InterPro" id="IPR050364">
    <property type="entry name" value="Cytochrome_P450_fung"/>
</dbReference>
<dbReference type="PANTHER" id="PTHR46300:SF7">
    <property type="entry name" value="P450, PUTATIVE (EUROFUNG)-RELATED"/>
    <property type="match status" value="1"/>
</dbReference>
<dbReference type="GO" id="GO:0005506">
    <property type="term" value="F:iron ion binding"/>
    <property type="evidence" value="ECO:0007669"/>
    <property type="project" value="InterPro"/>
</dbReference>
<dbReference type="Pfam" id="PF00067">
    <property type="entry name" value="p450"/>
    <property type="match status" value="1"/>
</dbReference>
<name>A0A9Q8WL91_9PEZI</name>
<dbReference type="Proteomes" id="UP000830671">
    <property type="component" value="Chromosome 7"/>
</dbReference>
<accession>A0A9Q8WL91</accession>
<evidence type="ECO:0000256" key="8">
    <source>
        <dbReference type="RuleBase" id="RU000461"/>
    </source>
</evidence>
<dbReference type="SUPFAM" id="SSF48264">
    <property type="entry name" value="Cytochrome P450"/>
    <property type="match status" value="1"/>
</dbReference>
<dbReference type="KEGG" id="clup:CLUP02_13247"/>
<keyword evidence="5 8" id="KW-0560">Oxidoreductase</keyword>
<comment type="cofactor">
    <cofactor evidence="1">
        <name>heme</name>
        <dbReference type="ChEBI" id="CHEBI:30413"/>
    </cofactor>
</comment>
<evidence type="ECO:0000256" key="3">
    <source>
        <dbReference type="ARBA" id="ARBA00022617"/>
    </source>
</evidence>
<keyword evidence="7 8" id="KW-0503">Monooxygenase</keyword>
<dbReference type="PROSITE" id="PS00086">
    <property type="entry name" value="CYTOCHROME_P450"/>
    <property type="match status" value="1"/>
</dbReference>
<proteinExistence type="inferred from homology"/>
<dbReference type="GO" id="GO:0020037">
    <property type="term" value="F:heme binding"/>
    <property type="evidence" value="ECO:0007669"/>
    <property type="project" value="InterPro"/>
</dbReference>
<dbReference type="InterPro" id="IPR001128">
    <property type="entry name" value="Cyt_P450"/>
</dbReference>
<evidence type="ECO:0000256" key="1">
    <source>
        <dbReference type="ARBA" id="ARBA00001971"/>
    </source>
</evidence>
<reference evidence="9" key="1">
    <citation type="journal article" date="2021" name="Mol. Plant Microbe Interact.">
        <title>Complete Genome Sequence of the Plant-Pathogenic Fungus Colletotrichum lupini.</title>
        <authorList>
            <person name="Baroncelli R."/>
            <person name="Pensec F."/>
            <person name="Da Lio D."/>
            <person name="Boufleur T."/>
            <person name="Vicente I."/>
            <person name="Sarrocco S."/>
            <person name="Picot A."/>
            <person name="Baraldi E."/>
            <person name="Sukno S."/>
            <person name="Thon M."/>
            <person name="Le Floch G."/>
        </authorList>
    </citation>
    <scope>NUCLEOTIDE SEQUENCE</scope>
    <source>
        <strain evidence="9">IMI 504893</strain>
    </source>
</reference>
<evidence type="ECO:0000313" key="10">
    <source>
        <dbReference type="Proteomes" id="UP000830671"/>
    </source>
</evidence>
<evidence type="ECO:0000256" key="4">
    <source>
        <dbReference type="ARBA" id="ARBA00022723"/>
    </source>
</evidence>
<comment type="similarity">
    <text evidence="2 8">Belongs to the cytochrome P450 family.</text>
</comment>
<evidence type="ECO:0000256" key="7">
    <source>
        <dbReference type="ARBA" id="ARBA00023033"/>
    </source>
</evidence>
<keyword evidence="6 8" id="KW-0408">Iron</keyword>
<dbReference type="GO" id="GO:0016705">
    <property type="term" value="F:oxidoreductase activity, acting on paired donors, with incorporation or reduction of molecular oxygen"/>
    <property type="evidence" value="ECO:0007669"/>
    <property type="project" value="InterPro"/>
</dbReference>
<gene>
    <name evidence="9" type="ORF">CLUP02_13247</name>
</gene>
<dbReference type="Gene3D" id="1.10.630.10">
    <property type="entry name" value="Cytochrome P450"/>
    <property type="match status" value="1"/>
</dbReference>